<evidence type="ECO:0000256" key="3">
    <source>
        <dbReference type="ARBA" id="ARBA00022448"/>
    </source>
</evidence>
<dbReference type="PANTHER" id="PTHR43124:SF3">
    <property type="entry name" value="CHLORAMPHENICOL EFFLUX PUMP RV0191"/>
    <property type="match status" value="1"/>
</dbReference>
<dbReference type="PRINTS" id="PR01035">
    <property type="entry name" value="TCRTETA"/>
</dbReference>
<organism evidence="10 11">
    <name type="scientific">Melghirimyces algeriensis</name>
    <dbReference type="NCBI Taxonomy" id="910412"/>
    <lineage>
        <taxon>Bacteria</taxon>
        <taxon>Bacillati</taxon>
        <taxon>Bacillota</taxon>
        <taxon>Bacilli</taxon>
        <taxon>Bacillales</taxon>
        <taxon>Thermoactinomycetaceae</taxon>
        <taxon>Melghirimyces</taxon>
    </lineage>
</organism>
<feature type="transmembrane region" description="Helical" evidence="8">
    <location>
        <begin position="258"/>
        <end position="280"/>
    </location>
</feature>
<evidence type="ECO:0000256" key="7">
    <source>
        <dbReference type="ARBA" id="ARBA00023136"/>
    </source>
</evidence>
<keyword evidence="6 8" id="KW-1133">Transmembrane helix</keyword>
<feature type="transmembrane region" description="Helical" evidence="8">
    <location>
        <begin position="351"/>
        <end position="372"/>
    </location>
</feature>
<dbReference type="EMBL" id="FXTI01000001">
    <property type="protein sequence ID" value="SMO39617.1"/>
    <property type="molecule type" value="Genomic_DNA"/>
</dbReference>
<evidence type="ECO:0000256" key="8">
    <source>
        <dbReference type="SAM" id="Phobius"/>
    </source>
</evidence>
<dbReference type="AlphaFoldDB" id="A0A521AXQ8"/>
<dbReference type="Proteomes" id="UP000315636">
    <property type="component" value="Unassembled WGS sequence"/>
</dbReference>
<reference evidence="10 11" key="1">
    <citation type="submission" date="2017-05" db="EMBL/GenBank/DDBJ databases">
        <authorList>
            <person name="Varghese N."/>
            <person name="Submissions S."/>
        </authorList>
    </citation>
    <scope>NUCLEOTIDE SEQUENCE [LARGE SCALE GENOMIC DNA]</scope>
    <source>
        <strain evidence="10 11">DSM 45474</strain>
    </source>
</reference>
<dbReference type="InterPro" id="IPR050189">
    <property type="entry name" value="MFS_Efflux_Transporters"/>
</dbReference>
<keyword evidence="11" id="KW-1185">Reference proteome</keyword>
<dbReference type="Gene3D" id="1.20.1250.20">
    <property type="entry name" value="MFS general substrate transporter like domains"/>
    <property type="match status" value="1"/>
</dbReference>
<dbReference type="OrthoDB" id="2986280at2"/>
<keyword evidence="3" id="KW-0813">Transport</keyword>
<feature type="transmembrane region" description="Helical" evidence="8">
    <location>
        <begin position="146"/>
        <end position="165"/>
    </location>
</feature>
<evidence type="ECO:0000313" key="10">
    <source>
        <dbReference type="EMBL" id="SMO39617.1"/>
    </source>
</evidence>
<evidence type="ECO:0000256" key="2">
    <source>
        <dbReference type="ARBA" id="ARBA00007520"/>
    </source>
</evidence>
<evidence type="ECO:0000313" key="11">
    <source>
        <dbReference type="Proteomes" id="UP000315636"/>
    </source>
</evidence>
<dbReference type="InterPro" id="IPR001958">
    <property type="entry name" value="Tet-R_TetA/multi-R_MdtG-like"/>
</dbReference>
<feature type="transmembrane region" description="Helical" evidence="8">
    <location>
        <begin position="171"/>
        <end position="195"/>
    </location>
</feature>
<evidence type="ECO:0000256" key="6">
    <source>
        <dbReference type="ARBA" id="ARBA00022989"/>
    </source>
</evidence>
<evidence type="ECO:0000256" key="5">
    <source>
        <dbReference type="ARBA" id="ARBA00022692"/>
    </source>
</evidence>
<dbReference type="InterPro" id="IPR020846">
    <property type="entry name" value="MFS_dom"/>
</dbReference>
<accession>A0A521AXQ8</accession>
<dbReference type="InterPro" id="IPR005829">
    <property type="entry name" value="Sugar_transporter_CS"/>
</dbReference>
<comment type="similarity">
    <text evidence="2">Belongs to the major facilitator superfamily. TCR/Tet family.</text>
</comment>
<feature type="transmembrane region" description="Helical" evidence="8">
    <location>
        <begin position="110"/>
        <end position="134"/>
    </location>
</feature>
<feature type="transmembrane region" description="Helical" evidence="8">
    <location>
        <begin position="224"/>
        <end position="246"/>
    </location>
</feature>
<feature type="transmembrane region" description="Helical" evidence="8">
    <location>
        <begin position="83"/>
        <end position="104"/>
    </location>
</feature>
<keyword evidence="4" id="KW-1003">Cell membrane</keyword>
<name>A0A521AXQ8_9BACL</name>
<dbReference type="InterPro" id="IPR011701">
    <property type="entry name" value="MFS"/>
</dbReference>
<dbReference type="Pfam" id="PF07690">
    <property type="entry name" value="MFS_1"/>
    <property type="match status" value="1"/>
</dbReference>
<feature type="transmembrane region" description="Helical" evidence="8">
    <location>
        <begin position="51"/>
        <end position="71"/>
    </location>
</feature>
<keyword evidence="5 8" id="KW-0812">Transmembrane</keyword>
<feature type="transmembrane region" description="Helical" evidence="8">
    <location>
        <begin position="378"/>
        <end position="399"/>
    </location>
</feature>
<proteinExistence type="inferred from homology"/>
<dbReference type="PROSITE" id="PS00216">
    <property type="entry name" value="SUGAR_TRANSPORT_1"/>
    <property type="match status" value="1"/>
</dbReference>
<dbReference type="SUPFAM" id="SSF103473">
    <property type="entry name" value="MFS general substrate transporter"/>
    <property type="match status" value="1"/>
</dbReference>
<feature type="transmembrane region" description="Helical" evidence="8">
    <location>
        <begin position="292"/>
        <end position="311"/>
    </location>
</feature>
<evidence type="ECO:0000256" key="1">
    <source>
        <dbReference type="ARBA" id="ARBA00004651"/>
    </source>
</evidence>
<dbReference type="GO" id="GO:0005886">
    <property type="term" value="C:plasma membrane"/>
    <property type="evidence" value="ECO:0007669"/>
    <property type="project" value="UniProtKB-SubCell"/>
</dbReference>
<feature type="transmembrane region" description="Helical" evidence="8">
    <location>
        <begin position="317"/>
        <end position="339"/>
    </location>
</feature>
<dbReference type="PANTHER" id="PTHR43124">
    <property type="entry name" value="PURINE EFFLUX PUMP PBUE"/>
    <property type="match status" value="1"/>
</dbReference>
<protein>
    <submittedName>
        <fullName evidence="10">MFS transporter, ACDE family, multidrug resistance protein</fullName>
    </submittedName>
</protein>
<dbReference type="PROSITE" id="PS50850">
    <property type="entry name" value="MFS"/>
    <property type="match status" value="1"/>
</dbReference>
<sequence>MAKALKTDQRNQSNALILTVLSSIPVIMVLGNSMLIPVLPTIETRMKITSFQVSLLITLFSISAGIIIPLAGILSDRYGRKRIIAPALLLYGLGGLLTGFASLWKEGIYWMMLTGRIIQGIGAAGTAPIAMALVSDLYSQSERSSALGIIEAANGLGKVISPILGSLIALITWYAIFFTFPILTVPIALALWFFIKEPEQNRNVQPLSTYKENIIKTWNKQGKWLLVAFLAGSVALFILFGVLFFLSDLLEKRYGIDGVVKGLILAIPLLGMSSVSFWAGRHIQQKTRIMKRFIVTGLFILALGMILVPFITNTYLLIIDLVGIGIGSGLILPSLNTLITSAVGSQERGIVTSLYGSVRFFGVAIGPPVFGALADSKYLLYLGNGALAAITGLLAIWTIQHPDRLKSPNGKSRLYLGRKRLRTT</sequence>
<dbReference type="CDD" id="cd17474">
    <property type="entry name" value="MFS_YfmO_like"/>
    <property type="match status" value="1"/>
</dbReference>
<feature type="transmembrane region" description="Helical" evidence="8">
    <location>
        <begin position="15"/>
        <end position="39"/>
    </location>
</feature>
<dbReference type="InterPro" id="IPR036259">
    <property type="entry name" value="MFS_trans_sf"/>
</dbReference>
<dbReference type="RefSeq" id="WP_142504096.1">
    <property type="nucleotide sequence ID" value="NZ_FXTI01000001.1"/>
</dbReference>
<keyword evidence="7 8" id="KW-0472">Membrane</keyword>
<evidence type="ECO:0000259" key="9">
    <source>
        <dbReference type="PROSITE" id="PS50850"/>
    </source>
</evidence>
<gene>
    <name evidence="10" type="ORF">SAMN06264849_101417</name>
</gene>
<dbReference type="GO" id="GO:0022857">
    <property type="term" value="F:transmembrane transporter activity"/>
    <property type="evidence" value="ECO:0007669"/>
    <property type="project" value="InterPro"/>
</dbReference>
<comment type="subcellular location">
    <subcellularLocation>
        <location evidence="1">Cell membrane</location>
        <topology evidence="1">Multi-pass membrane protein</topology>
    </subcellularLocation>
</comment>
<evidence type="ECO:0000256" key="4">
    <source>
        <dbReference type="ARBA" id="ARBA00022475"/>
    </source>
</evidence>
<feature type="domain" description="Major facilitator superfamily (MFS) profile" evidence="9">
    <location>
        <begin position="17"/>
        <end position="403"/>
    </location>
</feature>